<feature type="domain" description="Xylose isomerase-like TIM barrel" evidence="1">
    <location>
        <begin position="34"/>
        <end position="240"/>
    </location>
</feature>
<evidence type="ECO:0000259" key="1">
    <source>
        <dbReference type="Pfam" id="PF01261"/>
    </source>
</evidence>
<dbReference type="GeneID" id="78455576"/>
<accession>A0AAX2JAU4</accession>
<evidence type="ECO:0000313" key="3">
    <source>
        <dbReference type="Proteomes" id="UP000249008"/>
    </source>
</evidence>
<name>A0AAX2JAU4_9FUSO</name>
<dbReference type="InterPro" id="IPR036237">
    <property type="entry name" value="Xyl_isomerase-like_sf"/>
</dbReference>
<sequence>MNKNLVHISDLIFYKKSSKDILEFLRKNKIENLEFFIEPLDEDYTKKMLEILENYEFKSISFHGPFRKCNLADMTKDSWEKTLYSYEESFKLSKKYNPSFMVLHSNEGIPSQKIDEELKNKISEKIDSLVKLGRKYDIDVVIENVGIGKNMVFSQEEYEEMILKNNYKCLIDIGHAYLNRWNINELVKKLKNNILGYHFHNNNGLHDEHKPISHGKINYFDMVELIKTYTPSANIVLEYDFNEDSEILLEDYNKLKELFN</sequence>
<dbReference type="AlphaFoldDB" id="A0AAX2JAU4"/>
<dbReference type="KEGG" id="ful:C4N20_12190"/>
<dbReference type="GO" id="GO:0016853">
    <property type="term" value="F:isomerase activity"/>
    <property type="evidence" value="ECO:0007669"/>
    <property type="project" value="UniProtKB-KW"/>
</dbReference>
<keyword evidence="2" id="KW-0413">Isomerase</keyword>
<organism evidence="2 3">
    <name type="scientific">Fusobacterium ulcerans</name>
    <dbReference type="NCBI Taxonomy" id="861"/>
    <lineage>
        <taxon>Bacteria</taxon>
        <taxon>Fusobacteriati</taxon>
        <taxon>Fusobacteriota</taxon>
        <taxon>Fusobacteriia</taxon>
        <taxon>Fusobacteriales</taxon>
        <taxon>Fusobacteriaceae</taxon>
        <taxon>Fusobacterium</taxon>
    </lineage>
</organism>
<evidence type="ECO:0000313" key="2">
    <source>
        <dbReference type="EMBL" id="SQJ00839.1"/>
    </source>
</evidence>
<dbReference type="Gene3D" id="3.20.20.150">
    <property type="entry name" value="Divalent-metal-dependent TIM barrel enzymes"/>
    <property type="match status" value="1"/>
</dbReference>
<dbReference type="EMBL" id="LS483487">
    <property type="protein sequence ID" value="SQJ00839.1"/>
    <property type="molecule type" value="Genomic_DNA"/>
</dbReference>
<dbReference type="InterPro" id="IPR013022">
    <property type="entry name" value="Xyl_isomerase-like_TIM-brl"/>
</dbReference>
<proteinExistence type="predicted"/>
<dbReference type="Pfam" id="PF01261">
    <property type="entry name" value="AP_endonuc_2"/>
    <property type="match status" value="1"/>
</dbReference>
<dbReference type="RefSeq" id="WP_005976749.1">
    <property type="nucleotide sequence ID" value="NZ_CABKNW010000001.1"/>
</dbReference>
<dbReference type="SUPFAM" id="SSF51658">
    <property type="entry name" value="Xylose isomerase-like"/>
    <property type="match status" value="1"/>
</dbReference>
<protein>
    <submittedName>
        <fullName evidence="2">Xylose isomerase-like TIM barrel</fullName>
    </submittedName>
</protein>
<dbReference type="Proteomes" id="UP000249008">
    <property type="component" value="Chromosome 1"/>
</dbReference>
<reference evidence="2 3" key="1">
    <citation type="submission" date="2018-06" db="EMBL/GenBank/DDBJ databases">
        <authorList>
            <consortium name="Pathogen Informatics"/>
            <person name="Doyle S."/>
        </authorList>
    </citation>
    <scope>NUCLEOTIDE SEQUENCE [LARGE SCALE GENOMIC DNA]</scope>
    <source>
        <strain evidence="2 3">NCTC12112</strain>
    </source>
</reference>
<gene>
    <name evidence="2" type="ORF">NCTC12112_00998</name>
</gene>